<sequence>MTIAKNVEIMLSKSSWIRKMFEEGARLKAEHGADKVYDFSLGNPNLQPPEEFRKVLIDTVNASGTGDHAYMPNIGYPHVRKAVADYLAAEQQVNISANEIIMTCGAAGALNVILKAILDPGDEIITPAPYFVEYNFYADNHGGVLKTAPTKPDFSLNIDAISFAINEKTKAVLVNSPNNPTGQVYSRQSLSELGALLKEKSRSLNKTIYLISDEPYRKIVYDGLDVPSIFSCYNETVIATSYSKDLSIPGERIGFIAINPAAACKDDLFGGMALANRILGFVNAPAFMQRVVGSLQGVSVDISGYARKRELLCDGLADCGYKFLKPSGAFYLFPETPVPDDVKFVKTLQDELILTVPGSGFGGPGHFRIAFCVDDKTIINSMSGFKRAMDKYRKLRN</sequence>
<dbReference type="CDD" id="cd00609">
    <property type="entry name" value="AAT_like"/>
    <property type="match status" value="1"/>
</dbReference>
<dbReference type="Proteomes" id="UP000603545">
    <property type="component" value="Unassembled WGS sequence"/>
</dbReference>
<evidence type="ECO:0000259" key="2">
    <source>
        <dbReference type="Pfam" id="PF00155"/>
    </source>
</evidence>
<dbReference type="InterPro" id="IPR015421">
    <property type="entry name" value="PyrdxlP-dep_Trfase_major"/>
</dbReference>
<comment type="caution">
    <text evidence="3">The sequence shown here is derived from an EMBL/GenBank/DDBJ whole genome shotgun (WGS) entry which is preliminary data.</text>
</comment>
<evidence type="ECO:0000313" key="3">
    <source>
        <dbReference type="EMBL" id="MBC8199810.1"/>
    </source>
</evidence>
<name>A0A8J6N7Z5_9BACT</name>
<accession>A0A8J6N7Z5</accession>
<proteinExistence type="inferred from homology"/>
<dbReference type="PANTHER" id="PTHR42691">
    <property type="entry name" value="ASPARTATE AMINOTRANSFERASE YHDR-RELATED"/>
    <property type="match status" value="1"/>
</dbReference>
<comment type="cofactor">
    <cofactor evidence="1">
        <name>pyridoxal 5'-phosphate</name>
        <dbReference type="ChEBI" id="CHEBI:597326"/>
    </cofactor>
</comment>
<reference evidence="3 4" key="1">
    <citation type="submission" date="2020-08" db="EMBL/GenBank/DDBJ databases">
        <title>Bridging the membrane lipid divide: bacteria of the FCB group superphylum have the potential to synthesize archaeal ether lipids.</title>
        <authorList>
            <person name="Villanueva L."/>
            <person name="Von Meijenfeldt F.A.B."/>
            <person name="Westbye A.B."/>
            <person name="Yadav S."/>
            <person name="Hopmans E.C."/>
            <person name="Dutilh B.E."/>
            <person name="Sinninghe Damste J.S."/>
        </authorList>
    </citation>
    <scope>NUCLEOTIDE SEQUENCE [LARGE SCALE GENOMIC DNA]</scope>
    <source>
        <strain evidence="3">NIOZ-UU82</strain>
    </source>
</reference>
<dbReference type="Gene3D" id="3.90.1150.10">
    <property type="entry name" value="Aspartate Aminotransferase, domain 1"/>
    <property type="match status" value="2"/>
</dbReference>
<dbReference type="Pfam" id="PF00155">
    <property type="entry name" value="Aminotran_1_2"/>
    <property type="match status" value="1"/>
</dbReference>
<gene>
    <name evidence="3" type="ORF">H8E80_07175</name>
</gene>
<dbReference type="GO" id="GO:0030170">
    <property type="term" value="F:pyridoxal phosphate binding"/>
    <property type="evidence" value="ECO:0007669"/>
    <property type="project" value="InterPro"/>
</dbReference>
<comment type="similarity">
    <text evidence="1">Belongs to the class-I pyridoxal-phosphate-dependent aminotransferase family.</text>
</comment>
<dbReference type="InterPro" id="IPR015422">
    <property type="entry name" value="PyrdxlP-dep_Trfase_small"/>
</dbReference>
<protein>
    <recommendedName>
        <fullName evidence="1">Aminotransferase</fullName>
        <ecNumber evidence="1">2.6.1.-</ecNumber>
    </recommendedName>
</protein>
<dbReference type="SUPFAM" id="SSF53383">
    <property type="entry name" value="PLP-dependent transferases"/>
    <property type="match status" value="1"/>
</dbReference>
<keyword evidence="1" id="KW-0808">Transferase</keyword>
<feature type="domain" description="Aminotransferase class I/classII large" evidence="2">
    <location>
        <begin position="35"/>
        <end position="378"/>
    </location>
</feature>
<dbReference type="Gene3D" id="3.40.640.10">
    <property type="entry name" value="Type I PLP-dependent aspartate aminotransferase-like (Major domain)"/>
    <property type="match status" value="1"/>
</dbReference>
<dbReference type="PANTHER" id="PTHR42691:SF1">
    <property type="entry name" value="ASPARTATE AMINOTRANSFERASE YHDR-RELATED"/>
    <property type="match status" value="1"/>
</dbReference>
<organism evidence="3 4">
    <name type="scientific">Candidatus Desulfaltia bathyphila</name>
    <dbReference type="NCBI Taxonomy" id="2841697"/>
    <lineage>
        <taxon>Bacteria</taxon>
        <taxon>Pseudomonadati</taxon>
        <taxon>Thermodesulfobacteriota</taxon>
        <taxon>Desulfobacteria</taxon>
        <taxon>Desulfobacterales</taxon>
        <taxon>Desulfobacterales incertae sedis</taxon>
        <taxon>Candidatus Desulfaltia</taxon>
    </lineage>
</organism>
<keyword evidence="1 3" id="KW-0032">Aminotransferase</keyword>
<dbReference type="GO" id="GO:0008483">
    <property type="term" value="F:transaminase activity"/>
    <property type="evidence" value="ECO:0007669"/>
    <property type="project" value="UniProtKB-KW"/>
</dbReference>
<dbReference type="InterPro" id="IPR004838">
    <property type="entry name" value="NHTrfase_class1_PyrdxlP-BS"/>
</dbReference>
<dbReference type="PROSITE" id="PS00105">
    <property type="entry name" value="AA_TRANSFER_CLASS_1"/>
    <property type="match status" value="1"/>
</dbReference>
<evidence type="ECO:0000256" key="1">
    <source>
        <dbReference type="RuleBase" id="RU000481"/>
    </source>
</evidence>
<evidence type="ECO:0000313" key="4">
    <source>
        <dbReference type="Proteomes" id="UP000603545"/>
    </source>
</evidence>
<dbReference type="InterPro" id="IPR015424">
    <property type="entry name" value="PyrdxlP-dep_Trfase"/>
</dbReference>
<dbReference type="InterPro" id="IPR004839">
    <property type="entry name" value="Aminotransferase_I/II_large"/>
</dbReference>
<dbReference type="NCBIfam" id="NF005305">
    <property type="entry name" value="PRK06836.1"/>
    <property type="match status" value="1"/>
</dbReference>
<dbReference type="EC" id="2.6.1.-" evidence="1"/>
<dbReference type="AlphaFoldDB" id="A0A8J6N7Z5"/>
<dbReference type="EMBL" id="JACNLL010000065">
    <property type="protein sequence ID" value="MBC8199810.1"/>
    <property type="molecule type" value="Genomic_DNA"/>
</dbReference>